<gene>
    <name evidence="12" type="ORF">GCM10007147_22040</name>
</gene>
<feature type="transmembrane region" description="Helical" evidence="9">
    <location>
        <begin position="182"/>
        <end position="202"/>
    </location>
</feature>
<keyword evidence="13" id="KW-1185">Reference proteome</keyword>
<keyword evidence="5" id="KW-0547">Nucleotide-binding</keyword>
<feature type="transmembrane region" description="Helical" evidence="9">
    <location>
        <begin position="125"/>
        <end position="143"/>
    </location>
</feature>
<organism evidence="12 13">
    <name type="scientific">Nocardiopsis kunsanensis</name>
    <dbReference type="NCBI Taxonomy" id="141693"/>
    <lineage>
        <taxon>Bacteria</taxon>
        <taxon>Bacillati</taxon>
        <taxon>Actinomycetota</taxon>
        <taxon>Actinomycetes</taxon>
        <taxon>Streptosporangiales</taxon>
        <taxon>Nocardiopsidaceae</taxon>
        <taxon>Nocardiopsis</taxon>
    </lineage>
</organism>
<dbReference type="Pfam" id="PF07730">
    <property type="entry name" value="HisKA_3"/>
    <property type="match status" value="1"/>
</dbReference>
<feature type="transmembrane region" description="Helical" evidence="9">
    <location>
        <begin position="150"/>
        <end position="170"/>
    </location>
</feature>
<accession>A0A918XBN0</accession>
<dbReference type="PANTHER" id="PTHR24421:SF10">
    <property type="entry name" value="NITRATE_NITRITE SENSOR PROTEIN NARQ"/>
    <property type="match status" value="1"/>
</dbReference>
<feature type="transmembrane region" description="Helical" evidence="9">
    <location>
        <begin position="47"/>
        <end position="68"/>
    </location>
</feature>
<dbReference type="Pfam" id="PF02518">
    <property type="entry name" value="HATPase_c"/>
    <property type="match status" value="1"/>
</dbReference>
<sequence>MSRENSACPVVADAGQNTFDRPFPGPLAPLDKGLTRLGFRGPFSRDLLLSVFVTLASLAMLSSIVGLAKAEGTPFTPAAVAVLAALTTAQSMVVCVRRTAALLCLFAVVATQVAIIALLPADVAFQGLAAFFVAYTCGTVLPLRQLARVVAAVTVVLGLFGVLFALPPLASLSPPAQVPDPLLAGAGRALSSLLAFGALGLVGNDVAMRRRFARLERLRMVEMEKERTERAIREERTRVARELHDVAAHHLSGMVVQAGAAEKLVGRDSPAVAETVGWIRVQGKETLENMRLVVGALRESGEQSYEEVEGAPSTDGAPVPGIADLDHLVAGERAQGCEVALERTGTAHELPPAADVTFYRVAQEALANARDHAWGVWVRVELHHREAEIVLQVDNGPGSEREESPKGTRGLGLLGMKERADLIGAELETGTTDSGGWRVRLTLPLG</sequence>
<dbReference type="SUPFAM" id="SSF55874">
    <property type="entry name" value="ATPase domain of HSP90 chaperone/DNA topoisomerase II/histidine kinase"/>
    <property type="match status" value="1"/>
</dbReference>
<evidence type="ECO:0000259" key="11">
    <source>
        <dbReference type="Pfam" id="PF07730"/>
    </source>
</evidence>
<dbReference type="CDD" id="cd16917">
    <property type="entry name" value="HATPase_UhpB-NarQ-NarX-like"/>
    <property type="match status" value="1"/>
</dbReference>
<dbReference type="PANTHER" id="PTHR24421">
    <property type="entry name" value="NITRATE/NITRITE SENSOR PROTEIN NARX-RELATED"/>
    <property type="match status" value="1"/>
</dbReference>
<dbReference type="AlphaFoldDB" id="A0A918XBN0"/>
<evidence type="ECO:0000256" key="5">
    <source>
        <dbReference type="ARBA" id="ARBA00022741"/>
    </source>
</evidence>
<evidence type="ECO:0000256" key="2">
    <source>
        <dbReference type="ARBA" id="ARBA00012438"/>
    </source>
</evidence>
<keyword evidence="6" id="KW-0418">Kinase</keyword>
<proteinExistence type="predicted"/>
<dbReference type="GO" id="GO:0046983">
    <property type="term" value="F:protein dimerization activity"/>
    <property type="evidence" value="ECO:0007669"/>
    <property type="project" value="InterPro"/>
</dbReference>
<comment type="caution">
    <text evidence="12">The sequence shown here is derived from an EMBL/GenBank/DDBJ whole genome shotgun (WGS) entry which is preliminary data.</text>
</comment>
<evidence type="ECO:0000256" key="1">
    <source>
        <dbReference type="ARBA" id="ARBA00000085"/>
    </source>
</evidence>
<dbReference type="GO" id="GO:0005524">
    <property type="term" value="F:ATP binding"/>
    <property type="evidence" value="ECO:0007669"/>
    <property type="project" value="UniProtKB-KW"/>
</dbReference>
<dbReference type="Gene3D" id="1.20.5.1930">
    <property type="match status" value="1"/>
</dbReference>
<name>A0A918XBN0_9ACTN</name>
<dbReference type="InterPro" id="IPR050482">
    <property type="entry name" value="Sensor_HK_TwoCompSys"/>
</dbReference>
<dbReference type="InterPro" id="IPR011712">
    <property type="entry name" value="Sig_transdc_His_kin_sub3_dim/P"/>
</dbReference>
<dbReference type="GO" id="GO:0000155">
    <property type="term" value="F:phosphorelay sensor kinase activity"/>
    <property type="evidence" value="ECO:0007669"/>
    <property type="project" value="InterPro"/>
</dbReference>
<dbReference type="InterPro" id="IPR036890">
    <property type="entry name" value="HATPase_C_sf"/>
</dbReference>
<keyword evidence="8" id="KW-0902">Two-component regulatory system</keyword>
<dbReference type="Gene3D" id="3.30.565.10">
    <property type="entry name" value="Histidine kinase-like ATPase, C-terminal domain"/>
    <property type="match status" value="1"/>
</dbReference>
<keyword evidence="9" id="KW-0472">Membrane</keyword>
<evidence type="ECO:0000256" key="7">
    <source>
        <dbReference type="ARBA" id="ARBA00022840"/>
    </source>
</evidence>
<dbReference type="RefSeq" id="WP_193517894.1">
    <property type="nucleotide sequence ID" value="NZ_BMXL01000009.1"/>
</dbReference>
<evidence type="ECO:0000256" key="3">
    <source>
        <dbReference type="ARBA" id="ARBA00022553"/>
    </source>
</evidence>
<keyword evidence="7" id="KW-0067">ATP-binding</keyword>
<keyword evidence="4" id="KW-0808">Transferase</keyword>
<evidence type="ECO:0000256" key="9">
    <source>
        <dbReference type="SAM" id="Phobius"/>
    </source>
</evidence>
<evidence type="ECO:0000256" key="4">
    <source>
        <dbReference type="ARBA" id="ARBA00022679"/>
    </source>
</evidence>
<keyword evidence="3" id="KW-0597">Phosphoprotein</keyword>
<dbReference type="EC" id="2.7.13.3" evidence="2"/>
<dbReference type="GO" id="GO:0016020">
    <property type="term" value="C:membrane"/>
    <property type="evidence" value="ECO:0007669"/>
    <property type="project" value="InterPro"/>
</dbReference>
<dbReference type="EMBL" id="BMXL01000009">
    <property type="protein sequence ID" value="GHD25126.1"/>
    <property type="molecule type" value="Genomic_DNA"/>
</dbReference>
<feature type="domain" description="Signal transduction histidine kinase subgroup 3 dimerisation and phosphoacceptor" evidence="11">
    <location>
        <begin position="235"/>
        <end position="300"/>
    </location>
</feature>
<evidence type="ECO:0000256" key="8">
    <source>
        <dbReference type="ARBA" id="ARBA00023012"/>
    </source>
</evidence>
<feature type="transmembrane region" description="Helical" evidence="9">
    <location>
        <begin position="74"/>
        <end position="93"/>
    </location>
</feature>
<evidence type="ECO:0000313" key="12">
    <source>
        <dbReference type="EMBL" id="GHD25126.1"/>
    </source>
</evidence>
<dbReference type="Proteomes" id="UP000654947">
    <property type="component" value="Unassembled WGS sequence"/>
</dbReference>
<reference evidence="12 13" key="1">
    <citation type="journal article" date="2014" name="Int. J. Syst. Evol. Microbiol.">
        <title>Complete genome sequence of Corynebacterium casei LMG S-19264T (=DSM 44701T), isolated from a smear-ripened cheese.</title>
        <authorList>
            <consortium name="US DOE Joint Genome Institute (JGI-PGF)"/>
            <person name="Walter F."/>
            <person name="Albersmeier A."/>
            <person name="Kalinowski J."/>
            <person name="Ruckert C."/>
        </authorList>
    </citation>
    <scope>NUCLEOTIDE SEQUENCE [LARGE SCALE GENOMIC DNA]</scope>
    <source>
        <strain evidence="12 13">KCTC 19473</strain>
    </source>
</reference>
<keyword evidence="9" id="KW-1133">Transmembrane helix</keyword>
<protein>
    <recommendedName>
        <fullName evidence="2">histidine kinase</fullName>
        <ecNumber evidence="2">2.7.13.3</ecNumber>
    </recommendedName>
</protein>
<evidence type="ECO:0000256" key="6">
    <source>
        <dbReference type="ARBA" id="ARBA00022777"/>
    </source>
</evidence>
<comment type="catalytic activity">
    <reaction evidence="1">
        <text>ATP + protein L-histidine = ADP + protein N-phospho-L-histidine.</text>
        <dbReference type="EC" id="2.7.13.3"/>
    </reaction>
</comment>
<dbReference type="InterPro" id="IPR003594">
    <property type="entry name" value="HATPase_dom"/>
</dbReference>
<evidence type="ECO:0000313" key="13">
    <source>
        <dbReference type="Proteomes" id="UP000654947"/>
    </source>
</evidence>
<keyword evidence="9" id="KW-0812">Transmembrane</keyword>
<evidence type="ECO:0000259" key="10">
    <source>
        <dbReference type="Pfam" id="PF02518"/>
    </source>
</evidence>
<feature type="transmembrane region" description="Helical" evidence="9">
    <location>
        <begin position="100"/>
        <end position="119"/>
    </location>
</feature>
<feature type="domain" description="Histidine kinase/HSP90-like ATPase" evidence="10">
    <location>
        <begin position="357"/>
        <end position="445"/>
    </location>
</feature>